<dbReference type="EMBL" id="JAEMHM010000009">
    <property type="protein sequence ID" value="MBJ6725481.1"/>
    <property type="molecule type" value="Genomic_DNA"/>
</dbReference>
<keyword evidence="3" id="KW-1185">Reference proteome</keyword>
<comment type="caution">
    <text evidence="2">The sequence shown here is derived from an EMBL/GenBank/DDBJ whole genome shotgun (WGS) entry which is preliminary data.</text>
</comment>
<proteinExistence type="predicted"/>
<name>A0A8J7JDV2_9BACT</name>
<dbReference type="PANTHER" id="PTHR11102">
    <property type="entry name" value="SEL-1-LIKE PROTEIN"/>
    <property type="match status" value="1"/>
</dbReference>
<reference evidence="2" key="1">
    <citation type="submission" date="2020-12" db="EMBL/GenBank/DDBJ databases">
        <title>Geomonas sp. Red875, isolated from river sediment.</title>
        <authorList>
            <person name="Xu Z."/>
            <person name="Zhang Z."/>
            <person name="Masuda Y."/>
            <person name="Itoh H."/>
            <person name="Senoo K."/>
        </authorList>
    </citation>
    <scope>NUCLEOTIDE SEQUENCE</scope>
    <source>
        <strain evidence="2">Red875</strain>
    </source>
</reference>
<dbReference type="InterPro" id="IPR050767">
    <property type="entry name" value="Sel1_AlgK"/>
</dbReference>
<evidence type="ECO:0000313" key="2">
    <source>
        <dbReference type="EMBL" id="MBJ6725481.1"/>
    </source>
</evidence>
<feature type="chain" id="PRO_5035287950" evidence="1">
    <location>
        <begin position="27"/>
        <end position="165"/>
    </location>
</feature>
<dbReference type="InterPro" id="IPR011990">
    <property type="entry name" value="TPR-like_helical_dom_sf"/>
</dbReference>
<organism evidence="2 3">
    <name type="scientific">Geomesophilobacter sediminis</name>
    <dbReference type="NCBI Taxonomy" id="2798584"/>
    <lineage>
        <taxon>Bacteria</taxon>
        <taxon>Pseudomonadati</taxon>
        <taxon>Thermodesulfobacteriota</taxon>
        <taxon>Desulfuromonadia</taxon>
        <taxon>Geobacterales</taxon>
        <taxon>Geobacteraceae</taxon>
        <taxon>Geomesophilobacter</taxon>
    </lineage>
</organism>
<dbReference type="Pfam" id="PF08238">
    <property type="entry name" value="Sel1"/>
    <property type="match status" value="3"/>
</dbReference>
<dbReference type="PANTHER" id="PTHR11102:SF160">
    <property type="entry name" value="ERAD-ASSOCIATED E3 UBIQUITIN-PROTEIN LIGASE COMPONENT HRD3"/>
    <property type="match status" value="1"/>
</dbReference>
<feature type="signal peptide" evidence="1">
    <location>
        <begin position="1"/>
        <end position="26"/>
    </location>
</feature>
<dbReference type="AlphaFoldDB" id="A0A8J7JDV2"/>
<evidence type="ECO:0000256" key="1">
    <source>
        <dbReference type="SAM" id="SignalP"/>
    </source>
</evidence>
<protein>
    <submittedName>
        <fullName evidence="2">Sel1 repeat family protein</fullName>
    </submittedName>
</protein>
<keyword evidence="1" id="KW-0732">Signal</keyword>
<accession>A0A8J7JDV2</accession>
<sequence>MKKIAKHIAVALGFAAFIATGAPAHAFDGMEVAGIEQKAREGDADAQSKLGVMYASGIGMKQDKQEALKWYRKSAEQGNPLGEWNLAFMYVKGEGGLKTDYTEARRLFKRAAEAGLANAQYDLGIMLLDGLGGESDRAEAERWFRRAADQGNREARKILKEFPGN</sequence>
<dbReference type="SUPFAM" id="SSF81901">
    <property type="entry name" value="HCP-like"/>
    <property type="match status" value="1"/>
</dbReference>
<evidence type="ECO:0000313" key="3">
    <source>
        <dbReference type="Proteomes" id="UP000636888"/>
    </source>
</evidence>
<dbReference type="SMART" id="SM00671">
    <property type="entry name" value="SEL1"/>
    <property type="match status" value="3"/>
</dbReference>
<dbReference type="Proteomes" id="UP000636888">
    <property type="component" value="Unassembled WGS sequence"/>
</dbReference>
<dbReference type="RefSeq" id="WP_199384372.1">
    <property type="nucleotide sequence ID" value="NZ_JAEMHM010000009.1"/>
</dbReference>
<gene>
    <name evidence="2" type="ORF">JFN93_12240</name>
</gene>
<dbReference type="Gene3D" id="1.25.40.10">
    <property type="entry name" value="Tetratricopeptide repeat domain"/>
    <property type="match status" value="1"/>
</dbReference>
<dbReference type="InterPro" id="IPR006597">
    <property type="entry name" value="Sel1-like"/>
</dbReference>